<reference evidence="2 3" key="1">
    <citation type="submission" date="2019-03" db="EMBL/GenBank/DDBJ databases">
        <title>Genomic Encyclopedia of Type Strains, Phase III (KMG-III): the genomes of soil and plant-associated and newly described type strains.</title>
        <authorList>
            <person name="Whitman W."/>
        </authorList>
    </citation>
    <scope>NUCLEOTIDE SEQUENCE [LARGE SCALE GENOMIC DNA]</scope>
    <source>
        <strain evidence="2 3">VKM Ac-2527</strain>
    </source>
</reference>
<comment type="caution">
    <text evidence="2">The sequence shown here is derived from an EMBL/GenBank/DDBJ whole genome shotgun (WGS) entry which is preliminary data.</text>
</comment>
<feature type="transmembrane region" description="Helical" evidence="1">
    <location>
        <begin position="193"/>
        <end position="212"/>
    </location>
</feature>
<dbReference type="AlphaFoldDB" id="A0A4R6J6D5"/>
<organism evidence="2 3">
    <name type="scientific">Kribbella caucasensis</name>
    <dbReference type="NCBI Taxonomy" id="2512215"/>
    <lineage>
        <taxon>Bacteria</taxon>
        <taxon>Bacillati</taxon>
        <taxon>Actinomycetota</taxon>
        <taxon>Actinomycetes</taxon>
        <taxon>Propionibacteriales</taxon>
        <taxon>Kribbellaceae</taxon>
        <taxon>Kribbella</taxon>
    </lineage>
</organism>
<keyword evidence="1" id="KW-0812">Transmembrane</keyword>
<evidence type="ECO:0000313" key="3">
    <source>
        <dbReference type="Proteomes" id="UP000295388"/>
    </source>
</evidence>
<dbReference type="Pfam" id="PF06197">
    <property type="entry name" value="DUF998"/>
    <property type="match status" value="1"/>
</dbReference>
<feature type="transmembrane region" description="Helical" evidence="1">
    <location>
        <begin position="169"/>
        <end position="187"/>
    </location>
</feature>
<name>A0A4R6J6D5_9ACTN</name>
<dbReference type="OrthoDB" id="8159487at2"/>
<dbReference type="RefSeq" id="WP_133805437.1">
    <property type="nucleotide sequence ID" value="NZ_SNWQ01000034.1"/>
</dbReference>
<feature type="transmembrane region" description="Helical" evidence="1">
    <location>
        <begin position="64"/>
        <end position="85"/>
    </location>
</feature>
<feature type="transmembrane region" description="Helical" evidence="1">
    <location>
        <begin position="97"/>
        <end position="117"/>
    </location>
</feature>
<evidence type="ECO:0000256" key="1">
    <source>
        <dbReference type="SAM" id="Phobius"/>
    </source>
</evidence>
<keyword evidence="1" id="KW-1133">Transmembrane helix</keyword>
<accession>A0A4R6J6D5</accession>
<dbReference type="EMBL" id="SNWQ01000034">
    <property type="protein sequence ID" value="TDO31002.1"/>
    <property type="molecule type" value="Genomic_DNA"/>
</dbReference>
<dbReference type="Proteomes" id="UP000295388">
    <property type="component" value="Unassembled WGS sequence"/>
</dbReference>
<feature type="transmembrane region" description="Helical" evidence="1">
    <location>
        <begin position="137"/>
        <end position="162"/>
    </location>
</feature>
<keyword evidence="3" id="KW-1185">Reference proteome</keyword>
<keyword evidence="1" id="KW-0472">Membrane</keyword>
<gene>
    <name evidence="2" type="ORF">EV643_13426</name>
</gene>
<proteinExistence type="predicted"/>
<protein>
    <submittedName>
        <fullName evidence="2">Uncharacterized protein DUF998</fullName>
    </submittedName>
</protein>
<sequence>MSGITALTNDRSVPAGRLSNRTLLTFAALAGPGFFASASAQMLTRDGFDLRVHPISQLSTGDLGWIQIATFVLTGLGVIAFAVAHHRLVRVGVGRRLVPIFVAIFGVGLIVSGLFVMDPQNGFPVGTPDGPVPAMSWHSIVHAAAAAVAFTAMAAACVVLVVRAIRCREVAAAIGNGLVGVFLLLPMSPNHASLQIAFTGVVAFTWTTIHALKLRRTT</sequence>
<evidence type="ECO:0000313" key="2">
    <source>
        <dbReference type="EMBL" id="TDO31002.1"/>
    </source>
</evidence>
<dbReference type="InterPro" id="IPR009339">
    <property type="entry name" value="DUF998"/>
</dbReference>